<dbReference type="PANTHER" id="PTHR20854:SF4">
    <property type="entry name" value="INOSITOL-1-MONOPHOSPHATASE-RELATED"/>
    <property type="match status" value="1"/>
</dbReference>
<organism evidence="5 6">
    <name type="scientific">Harenicola maris</name>
    <dbReference type="NCBI Taxonomy" id="2841044"/>
    <lineage>
        <taxon>Bacteria</taxon>
        <taxon>Pseudomonadati</taxon>
        <taxon>Pseudomonadota</taxon>
        <taxon>Alphaproteobacteria</taxon>
        <taxon>Rhodobacterales</taxon>
        <taxon>Paracoccaceae</taxon>
        <taxon>Harenicola</taxon>
    </lineage>
</organism>
<sequence>MPEANPNAAPYTADLALLQSAAHTAADIALRHFRGNYQTWDKPGGAGPVTEADLEIDAMLRDTLTTARPTYGWLSEETEDDAARLTKPNTFIIDPIDGTRAFAAGEKHWGHSLAIAENGQITAAVVAMPAIGKIYWATRGGGARDETGPLQVSPQSNLDQAQILATKPNMDPAFWPNGTPGFKRHHRSSLAYRMALTASGRFDAMLTFRPTWEWDIAAGTLLVTEAGGTATDQSGAPLTFNSAKAQTHGVIAGGPTHREIIAIRG</sequence>
<dbReference type="GO" id="GO:0008934">
    <property type="term" value="F:inositol monophosphate 1-phosphatase activity"/>
    <property type="evidence" value="ECO:0007669"/>
    <property type="project" value="TreeGrafter"/>
</dbReference>
<dbReference type="GO" id="GO:0046872">
    <property type="term" value="F:metal ion binding"/>
    <property type="evidence" value="ECO:0007669"/>
    <property type="project" value="UniProtKB-KW"/>
</dbReference>
<dbReference type="GO" id="GO:0006020">
    <property type="term" value="P:inositol metabolic process"/>
    <property type="evidence" value="ECO:0007669"/>
    <property type="project" value="TreeGrafter"/>
</dbReference>
<dbReference type="PRINTS" id="PR00377">
    <property type="entry name" value="IMPHPHTASES"/>
</dbReference>
<comment type="similarity">
    <text evidence="1">Belongs to the inositol monophosphatase superfamily.</text>
</comment>
<dbReference type="CDD" id="cd01638">
    <property type="entry name" value="CysQ"/>
    <property type="match status" value="1"/>
</dbReference>
<evidence type="ECO:0000256" key="2">
    <source>
        <dbReference type="ARBA" id="ARBA00022723"/>
    </source>
</evidence>
<accession>A0AAP2G456</accession>
<dbReference type="Gene3D" id="3.30.540.10">
    <property type="entry name" value="Fructose-1,6-Bisphosphatase, subunit A, domain 1"/>
    <property type="match status" value="1"/>
</dbReference>
<keyword evidence="6" id="KW-1185">Reference proteome</keyword>
<keyword evidence="3 4" id="KW-0460">Magnesium</keyword>
<gene>
    <name evidence="5" type="ORF">IV417_11105</name>
</gene>
<keyword evidence="2 4" id="KW-0479">Metal-binding</keyword>
<evidence type="ECO:0000256" key="4">
    <source>
        <dbReference type="PIRSR" id="PIRSR600760-2"/>
    </source>
</evidence>
<dbReference type="PANTHER" id="PTHR20854">
    <property type="entry name" value="INOSITOL MONOPHOSPHATASE"/>
    <property type="match status" value="1"/>
</dbReference>
<name>A0AAP2G456_9RHOB</name>
<dbReference type="EMBL" id="JADQAZ010000002">
    <property type="protein sequence ID" value="MBT0957940.1"/>
    <property type="molecule type" value="Genomic_DNA"/>
</dbReference>
<protein>
    <submittedName>
        <fullName evidence="5">3'(2'),5'-bisphosphate nucleotidase CysQ</fullName>
    </submittedName>
</protein>
<feature type="binding site" evidence="4">
    <location>
        <position position="76"/>
    </location>
    <ligand>
        <name>Mg(2+)</name>
        <dbReference type="ChEBI" id="CHEBI:18420"/>
        <label>1</label>
        <note>catalytic</note>
    </ligand>
</feature>
<dbReference type="RefSeq" id="WP_327794160.1">
    <property type="nucleotide sequence ID" value="NZ_JADQAZ010000002.1"/>
</dbReference>
<evidence type="ECO:0000256" key="3">
    <source>
        <dbReference type="ARBA" id="ARBA00022842"/>
    </source>
</evidence>
<feature type="binding site" evidence="4">
    <location>
        <position position="94"/>
    </location>
    <ligand>
        <name>Mg(2+)</name>
        <dbReference type="ChEBI" id="CHEBI:18420"/>
        <label>1</label>
        <note>catalytic</note>
    </ligand>
</feature>
<dbReference type="AlphaFoldDB" id="A0AAP2G456"/>
<dbReference type="InterPro" id="IPR020550">
    <property type="entry name" value="Inositol_monophosphatase_CS"/>
</dbReference>
<dbReference type="SUPFAM" id="SSF56655">
    <property type="entry name" value="Carbohydrate phosphatase"/>
    <property type="match status" value="1"/>
</dbReference>
<comment type="cofactor">
    <cofactor evidence="4">
        <name>Mg(2+)</name>
        <dbReference type="ChEBI" id="CHEBI:18420"/>
    </cofactor>
</comment>
<feature type="binding site" evidence="4">
    <location>
        <position position="215"/>
    </location>
    <ligand>
        <name>Mg(2+)</name>
        <dbReference type="ChEBI" id="CHEBI:18420"/>
        <label>1</label>
        <note>catalytic</note>
    </ligand>
</feature>
<comment type="caution">
    <text evidence="5">The sequence shown here is derived from an EMBL/GenBank/DDBJ whole genome shotgun (WGS) entry which is preliminary data.</text>
</comment>
<feature type="binding site" evidence="4">
    <location>
        <position position="97"/>
    </location>
    <ligand>
        <name>Mg(2+)</name>
        <dbReference type="ChEBI" id="CHEBI:18420"/>
        <label>1</label>
        <note>catalytic</note>
    </ligand>
</feature>
<dbReference type="InterPro" id="IPR000760">
    <property type="entry name" value="Inositol_monophosphatase-like"/>
</dbReference>
<dbReference type="GO" id="GO:0046854">
    <property type="term" value="P:phosphatidylinositol phosphate biosynthetic process"/>
    <property type="evidence" value="ECO:0007669"/>
    <property type="project" value="InterPro"/>
</dbReference>
<proteinExistence type="inferred from homology"/>
<evidence type="ECO:0000256" key="1">
    <source>
        <dbReference type="ARBA" id="ARBA00009759"/>
    </source>
</evidence>
<feature type="binding site" evidence="4">
    <location>
        <position position="96"/>
    </location>
    <ligand>
        <name>Mg(2+)</name>
        <dbReference type="ChEBI" id="CHEBI:18420"/>
        <label>1</label>
        <note>catalytic</note>
    </ligand>
</feature>
<evidence type="ECO:0000313" key="6">
    <source>
        <dbReference type="Proteomes" id="UP001315686"/>
    </source>
</evidence>
<dbReference type="PROSITE" id="PS00630">
    <property type="entry name" value="IMP_2"/>
    <property type="match status" value="1"/>
</dbReference>
<dbReference type="GO" id="GO:0007165">
    <property type="term" value="P:signal transduction"/>
    <property type="evidence" value="ECO:0007669"/>
    <property type="project" value="TreeGrafter"/>
</dbReference>
<dbReference type="Proteomes" id="UP001315686">
    <property type="component" value="Unassembled WGS sequence"/>
</dbReference>
<dbReference type="Pfam" id="PF00459">
    <property type="entry name" value="Inositol_P"/>
    <property type="match status" value="1"/>
</dbReference>
<evidence type="ECO:0000313" key="5">
    <source>
        <dbReference type="EMBL" id="MBT0957940.1"/>
    </source>
</evidence>
<dbReference type="Gene3D" id="3.40.190.80">
    <property type="match status" value="1"/>
</dbReference>
<reference evidence="5 6" key="1">
    <citation type="journal article" date="2021" name="Arch. Microbiol.">
        <title>Harenicola maris gen. nov., sp. nov. isolated from the Sea of Japan shallow sediments.</title>
        <authorList>
            <person name="Romanenko L.A."/>
            <person name="Kurilenko V.V."/>
            <person name="Chernysheva N.Y."/>
            <person name="Tekutyeva L.A."/>
            <person name="Velansky P.V."/>
            <person name="Svetashev V.I."/>
            <person name="Isaeva M.P."/>
        </authorList>
    </citation>
    <scope>NUCLEOTIDE SEQUENCE [LARGE SCALE GENOMIC DNA]</scope>
    <source>
        <strain evidence="5 6">KMM 3653</strain>
    </source>
</reference>